<dbReference type="eggNOG" id="KOG1198">
    <property type="taxonomic scope" value="Eukaryota"/>
</dbReference>
<evidence type="ECO:0000313" key="4">
    <source>
        <dbReference type="EMBL" id="EXJ94017.1"/>
    </source>
</evidence>
<dbReference type="AlphaFoldDB" id="W9YM77"/>
<dbReference type="SUPFAM" id="SSF50129">
    <property type="entry name" value="GroES-like"/>
    <property type="match status" value="1"/>
</dbReference>
<gene>
    <name evidence="4" type="ORF">A1O1_02410</name>
</gene>
<dbReference type="GeneID" id="19157310"/>
<dbReference type="PANTHER" id="PTHR45348:SF3">
    <property type="entry name" value="ENOYL REDUCTASE (ER) DOMAIN-CONTAINING PROTEIN"/>
    <property type="match status" value="1"/>
</dbReference>
<dbReference type="InterPro" id="IPR011032">
    <property type="entry name" value="GroES-like_sf"/>
</dbReference>
<proteinExistence type="inferred from homology"/>
<dbReference type="Proteomes" id="UP000019484">
    <property type="component" value="Unassembled WGS sequence"/>
</dbReference>
<dbReference type="Gene3D" id="3.90.180.10">
    <property type="entry name" value="Medium-chain alcohol dehydrogenases, catalytic domain"/>
    <property type="match status" value="1"/>
</dbReference>
<evidence type="ECO:0000256" key="2">
    <source>
        <dbReference type="ARBA" id="ARBA00023002"/>
    </source>
</evidence>
<dbReference type="CDD" id="cd08249">
    <property type="entry name" value="enoyl_reductase_like"/>
    <property type="match status" value="1"/>
</dbReference>
<dbReference type="InterPro" id="IPR047122">
    <property type="entry name" value="Trans-enoyl_RdTase-like"/>
</dbReference>
<dbReference type="InterPro" id="IPR020843">
    <property type="entry name" value="ER"/>
</dbReference>
<dbReference type="PANTHER" id="PTHR45348">
    <property type="entry name" value="HYPOTHETICAL OXIDOREDUCTASE (EUROFUNG)"/>
    <property type="match status" value="1"/>
</dbReference>
<dbReference type="RefSeq" id="XP_007721511.1">
    <property type="nucleotide sequence ID" value="XM_007723321.1"/>
</dbReference>
<reference evidence="4 5" key="1">
    <citation type="submission" date="2013-03" db="EMBL/GenBank/DDBJ databases">
        <title>The Genome Sequence of Capronia coronata CBS 617.96.</title>
        <authorList>
            <consortium name="The Broad Institute Genomics Platform"/>
            <person name="Cuomo C."/>
            <person name="de Hoog S."/>
            <person name="Gorbushina A."/>
            <person name="Walker B."/>
            <person name="Young S.K."/>
            <person name="Zeng Q."/>
            <person name="Gargeya S."/>
            <person name="Fitzgerald M."/>
            <person name="Haas B."/>
            <person name="Abouelleil A."/>
            <person name="Allen A.W."/>
            <person name="Alvarado L."/>
            <person name="Arachchi H.M."/>
            <person name="Berlin A.M."/>
            <person name="Chapman S.B."/>
            <person name="Gainer-Dewar J."/>
            <person name="Goldberg J."/>
            <person name="Griggs A."/>
            <person name="Gujja S."/>
            <person name="Hansen M."/>
            <person name="Howarth C."/>
            <person name="Imamovic A."/>
            <person name="Ireland A."/>
            <person name="Larimer J."/>
            <person name="McCowan C."/>
            <person name="Murphy C."/>
            <person name="Pearson M."/>
            <person name="Poon T.W."/>
            <person name="Priest M."/>
            <person name="Roberts A."/>
            <person name="Saif S."/>
            <person name="Shea T."/>
            <person name="Sisk P."/>
            <person name="Sykes S."/>
            <person name="Wortman J."/>
            <person name="Nusbaum C."/>
            <person name="Birren B."/>
        </authorList>
    </citation>
    <scope>NUCLEOTIDE SEQUENCE [LARGE SCALE GENOMIC DNA]</scope>
    <source>
        <strain evidence="4 5">CBS 617.96</strain>
    </source>
</reference>
<dbReference type="Pfam" id="PF08240">
    <property type="entry name" value="ADH_N"/>
    <property type="match status" value="1"/>
</dbReference>
<organism evidence="4 5">
    <name type="scientific">Capronia coronata CBS 617.96</name>
    <dbReference type="NCBI Taxonomy" id="1182541"/>
    <lineage>
        <taxon>Eukaryota</taxon>
        <taxon>Fungi</taxon>
        <taxon>Dikarya</taxon>
        <taxon>Ascomycota</taxon>
        <taxon>Pezizomycotina</taxon>
        <taxon>Eurotiomycetes</taxon>
        <taxon>Chaetothyriomycetidae</taxon>
        <taxon>Chaetothyriales</taxon>
        <taxon>Herpotrichiellaceae</taxon>
        <taxon>Capronia</taxon>
    </lineage>
</organism>
<comment type="similarity">
    <text evidence="1">Belongs to the zinc-containing alcohol dehydrogenase family.</text>
</comment>
<sequence length="364" mass="39898">MSTHSAVVTVGPGLPLAVHQVPTPVPTGDQIRVKNRWTASTPLDLHQADGGLLVQPPQILGDGVAGEVVEVGPEVSKLKVGDRVFGFCWRTQAEKAHQEYVVAPEYLFGKVPDGLSMQAAVTVPNNFVTAWHTFTKNFDFELPWPKPQEYVPKEKDVWILIWGGGSSVGQYVLQVLKWYGYTKIITTASMKHHQRLQAYGAAKCFDYRAVDVEQDIMGFLHTQASSGGIGYVLDCIGSAEGSVRPVAQLAKAGTRVAILLPVILKDAAEGVKPEYEMDVEKVADWADGVVVSGVRTHFYLDNKFLAEHLQPEIMPTLLSSGVIEPNDQIIVEGSTLLERAEKALSMLRNKQVSGARLVWRVSDE</sequence>
<protein>
    <recommendedName>
        <fullName evidence="3">Enoyl reductase (ER) domain-containing protein</fullName>
    </recommendedName>
</protein>
<dbReference type="InterPro" id="IPR036291">
    <property type="entry name" value="NAD(P)-bd_dom_sf"/>
</dbReference>
<keyword evidence="5" id="KW-1185">Reference proteome</keyword>
<dbReference type="Gene3D" id="3.40.50.720">
    <property type="entry name" value="NAD(P)-binding Rossmann-like Domain"/>
    <property type="match status" value="1"/>
</dbReference>
<evidence type="ECO:0000313" key="5">
    <source>
        <dbReference type="Proteomes" id="UP000019484"/>
    </source>
</evidence>
<dbReference type="HOGENOM" id="CLU_026673_16_5_1"/>
<dbReference type="EMBL" id="AMWN01000002">
    <property type="protein sequence ID" value="EXJ94017.1"/>
    <property type="molecule type" value="Genomic_DNA"/>
</dbReference>
<evidence type="ECO:0000256" key="1">
    <source>
        <dbReference type="ARBA" id="ARBA00008072"/>
    </source>
</evidence>
<dbReference type="InterPro" id="IPR013154">
    <property type="entry name" value="ADH-like_N"/>
</dbReference>
<name>W9YM77_9EURO</name>
<dbReference type="STRING" id="1182541.W9YM77"/>
<feature type="domain" description="Enoyl reductase (ER)" evidence="3">
    <location>
        <begin position="13"/>
        <end position="358"/>
    </location>
</feature>
<dbReference type="OrthoDB" id="9992527at2759"/>
<keyword evidence="2" id="KW-0560">Oxidoreductase</keyword>
<comment type="caution">
    <text evidence="4">The sequence shown here is derived from an EMBL/GenBank/DDBJ whole genome shotgun (WGS) entry which is preliminary data.</text>
</comment>
<accession>W9YM77</accession>
<dbReference type="SMART" id="SM00829">
    <property type="entry name" value="PKS_ER"/>
    <property type="match status" value="1"/>
</dbReference>
<dbReference type="GO" id="GO:0016651">
    <property type="term" value="F:oxidoreductase activity, acting on NAD(P)H"/>
    <property type="evidence" value="ECO:0007669"/>
    <property type="project" value="InterPro"/>
</dbReference>
<dbReference type="SUPFAM" id="SSF51735">
    <property type="entry name" value="NAD(P)-binding Rossmann-fold domains"/>
    <property type="match status" value="1"/>
</dbReference>
<evidence type="ECO:0000259" key="3">
    <source>
        <dbReference type="SMART" id="SM00829"/>
    </source>
</evidence>